<proteinExistence type="predicted"/>
<keyword evidence="2" id="KW-0808">Transferase</keyword>
<feature type="domain" description="Methyltransferase FkbM" evidence="1">
    <location>
        <begin position="128"/>
        <end position="266"/>
    </location>
</feature>
<dbReference type="SUPFAM" id="SSF53335">
    <property type="entry name" value="S-adenosyl-L-methionine-dependent methyltransferases"/>
    <property type="match status" value="1"/>
</dbReference>
<keyword evidence="2" id="KW-0489">Methyltransferase</keyword>
<dbReference type="Proteomes" id="UP000315434">
    <property type="component" value="Unassembled WGS sequence"/>
</dbReference>
<dbReference type="Gene3D" id="3.40.50.150">
    <property type="entry name" value="Vaccinia Virus protein VP39"/>
    <property type="match status" value="1"/>
</dbReference>
<protein>
    <submittedName>
        <fullName evidence="2">FkbM family methyltransferase</fullName>
    </submittedName>
</protein>
<accession>A0A546XE85</accession>
<evidence type="ECO:0000259" key="1">
    <source>
        <dbReference type="Pfam" id="PF05050"/>
    </source>
</evidence>
<dbReference type="GO" id="GO:0032259">
    <property type="term" value="P:methylation"/>
    <property type="evidence" value="ECO:0007669"/>
    <property type="project" value="UniProtKB-KW"/>
</dbReference>
<gene>
    <name evidence="2" type="ORF">EXN68_16390</name>
</gene>
<dbReference type="InterPro" id="IPR029063">
    <property type="entry name" value="SAM-dependent_MTases_sf"/>
</dbReference>
<name>A0A546XE85_RHIRH</name>
<dbReference type="RefSeq" id="WP_142841890.1">
    <property type="nucleotide sequence ID" value="NZ_JAPZAC010000004.1"/>
</dbReference>
<dbReference type="EMBL" id="SGNY01000005">
    <property type="protein sequence ID" value="TRA99048.1"/>
    <property type="molecule type" value="Genomic_DNA"/>
</dbReference>
<dbReference type="OrthoDB" id="7272699at2"/>
<evidence type="ECO:0000313" key="3">
    <source>
        <dbReference type="Proteomes" id="UP000315434"/>
    </source>
</evidence>
<dbReference type="NCBIfam" id="TIGR01444">
    <property type="entry name" value="fkbM_fam"/>
    <property type="match status" value="1"/>
</dbReference>
<organism evidence="2 3">
    <name type="scientific">Rhizobium rhizogenes</name>
    <name type="common">Agrobacterium rhizogenes</name>
    <dbReference type="NCBI Taxonomy" id="359"/>
    <lineage>
        <taxon>Bacteria</taxon>
        <taxon>Pseudomonadati</taxon>
        <taxon>Pseudomonadota</taxon>
        <taxon>Alphaproteobacteria</taxon>
        <taxon>Hyphomicrobiales</taxon>
        <taxon>Rhizobiaceae</taxon>
        <taxon>Rhizobium/Agrobacterium group</taxon>
        <taxon>Rhizobium</taxon>
    </lineage>
</organism>
<dbReference type="PANTHER" id="PTHR34203">
    <property type="entry name" value="METHYLTRANSFERASE, FKBM FAMILY PROTEIN"/>
    <property type="match status" value="1"/>
</dbReference>
<dbReference type="InterPro" id="IPR052514">
    <property type="entry name" value="SAM-dependent_MTase"/>
</dbReference>
<reference evidence="2 3" key="1">
    <citation type="journal article" date="2019" name="Appl. Microbiol. Biotechnol.">
        <title>Differential efficiency of wild type rhizogenic strains for rol gene transformation of plants.</title>
        <authorList>
            <person name="Desmet S."/>
            <person name="De Keyser E."/>
            <person name="Van Vaerenbergh J."/>
            <person name="Baeyen S."/>
            <person name="Van Huylenbroeck J."/>
            <person name="Geelen D."/>
            <person name="Dhooghe E."/>
        </authorList>
    </citation>
    <scope>NUCLEOTIDE SEQUENCE [LARGE SCALE GENOMIC DNA]</scope>
    <source>
        <strain evidence="2 3">GBBC3284</strain>
    </source>
</reference>
<dbReference type="Pfam" id="PF05050">
    <property type="entry name" value="Methyltransf_21"/>
    <property type="match status" value="1"/>
</dbReference>
<evidence type="ECO:0000313" key="2">
    <source>
        <dbReference type="EMBL" id="TRA99048.1"/>
    </source>
</evidence>
<dbReference type="PANTHER" id="PTHR34203:SF15">
    <property type="entry name" value="SLL1173 PROTEIN"/>
    <property type="match status" value="1"/>
</dbReference>
<comment type="caution">
    <text evidence="2">The sequence shown here is derived from an EMBL/GenBank/DDBJ whole genome shotgun (WGS) entry which is preliminary data.</text>
</comment>
<dbReference type="InterPro" id="IPR006342">
    <property type="entry name" value="FkbM_mtfrase"/>
</dbReference>
<sequence length="341" mass="38816">MVRDERREIVKDLSDFRVRNCISLKAFSALTRIIRYSGYSNDFPATQESFWILHRDVQEALRNNKPEWIYNDELYVEIDGVQKSVTVDMRNTQFIGADLEVAHFRNGYEPDILFCIDRFVPHDGVYVDIGANWGYFPVYLSTRPGFSGQCVAIEPAPRASRDLQQIVSSLDIDDRVSTHSVAVSDSSGKVRISDELWTGNNSISGVVEDASPASAEVDCTTLDILLQDGEISRIDLIKIDVEGVEDAVLRGAKDTIKKFEPVIIFENWISQSEEKTLAPFLQLSRMSLGYEFFIIEMREKSQFTFSPAFIKIDTNRRNSYEDRLNVIALPSKKFGLLLENL</sequence>
<dbReference type="GO" id="GO:0008168">
    <property type="term" value="F:methyltransferase activity"/>
    <property type="evidence" value="ECO:0007669"/>
    <property type="project" value="UniProtKB-KW"/>
</dbReference>
<dbReference type="AlphaFoldDB" id="A0A546XE85"/>